<evidence type="ECO:0000256" key="2">
    <source>
        <dbReference type="ARBA" id="ARBA00022723"/>
    </source>
</evidence>
<dbReference type="GO" id="GO:0046872">
    <property type="term" value="F:metal ion binding"/>
    <property type="evidence" value="ECO:0007669"/>
    <property type="project" value="UniProtKB-KW"/>
</dbReference>
<dbReference type="PANTHER" id="PTHR13096">
    <property type="entry name" value="MINA53 MYC INDUCED NUCLEAR ANTIGEN"/>
    <property type="match status" value="1"/>
</dbReference>
<dbReference type="PANTHER" id="PTHR13096:SF9">
    <property type="entry name" value="BIFUNCTIONAL LYSINE-SPECIFIC DEMETHYLASE AND HISTIDYL-HYDROXYLASE"/>
    <property type="match status" value="1"/>
</dbReference>
<protein>
    <recommendedName>
        <fullName evidence="4">JmjC domain-containing protein</fullName>
    </recommendedName>
</protein>
<keyword evidence="2" id="KW-0479">Metal-binding</keyword>
<dbReference type="InterPro" id="IPR039994">
    <property type="entry name" value="NO66-like"/>
</dbReference>
<dbReference type="InterPro" id="IPR003347">
    <property type="entry name" value="JmjC_dom"/>
</dbReference>
<feature type="domain" description="JmjC" evidence="4">
    <location>
        <begin position="95"/>
        <end position="257"/>
    </location>
</feature>
<dbReference type="EMBL" id="JACHMN010000002">
    <property type="protein sequence ID" value="MBB5867857.1"/>
    <property type="molecule type" value="Genomic_DNA"/>
</dbReference>
<organism evidence="5 6">
    <name type="scientific">Allocatelliglobosispora scoriae</name>
    <dbReference type="NCBI Taxonomy" id="643052"/>
    <lineage>
        <taxon>Bacteria</taxon>
        <taxon>Bacillati</taxon>
        <taxon>Actinomycetota</taxon>
        <taxon>Actinomycetes</taxon>
        <taxon>Micromonosporales</taxon>
        <taxon>Micromonosporaceae</taxon>
        <taxon>Allocatelliglobosispora</taxon>
    </lineage>
</organism>
<gene>
    <name evidence="5" type="ORF">F4553_001236</name>
</gene>
<name>A0A841BFJ2_9ACTN</name>
<sequence length="412" mass="44517">MREPTTTAAPGGLNTAPALRRCVGDPDQFAETHWGRRPLLRRDADFTDLLDLAGVDELLSERGLRTPFLRIARDGQIVPAARYTGGGGLGAEIADQVRDDLVLAQLATGATLVLQGLHRVWPPLRDFCLQLGAELGCAVQANAYLTPPAQTGFATHYDTHDVFVMQVAGHKHWRVHEPVHPDPLERQVWGGRADEVKATADGEPALHHVMSPGDLLYLPRGWLHAAAAQEQTSLHITLGLRRPTRYSLVEALLDLAAEHEPLRAGLPLGLDLTDPAQLAPHLADTVVALSEWVAKADPDDVARRLRGTAWPATRPAPVPPVAQLHAAETLNPRSAVARRPGLRCSVARDLERVHIELVDRTVSLPAGCGDAVALLLSGDPVTVADLPGLDEDADRLVLVRRLLREAILVPAN</sequence>
<dbReference type="SMART" id="SM00558">
    <property type="entry name" value="JmjC"/>
    <property type="match status" value="1"/>
</dbReference>
<dbReference type="GO" id="GO:0051864">
    <property type="term" value="F:histone H3K36 demethylase activity"/>
    <property type="evidence" value="ECO:0007669"/>
    <property type="project" value="TreeGrafter"/>
</dbReference>
<comment type="cofactor">
    <cofactor evidence="1">
        <name>Fe(2+)</name>
        <dbReference type="ChEBI" id="CHEBI:29033"/>
    </cofactor>
</comment>
<keyword evidence="6" id="KW-1185">Reference proteome</keyword>
<dbReference type="Pfam" id="PF08007">
    <property type="entry name" value="JmjC_2"/>
    <property type="match status" value="1"/>
</dbReference>
<evidence type="ECO:0000313" key="5">
    <source>
        <dbReference type="EMBL" id="MBB5867857.1"/>
    </source>
</evidence>
<reference evidence="5 6" key="1">
    <citation type="submission" date="2020-08" db="EMBL/GenBank/DDBJ databases">
        <title>Sequencing the genomes of 1000 actinobacteria strains.</title>
        <authorList>
            <person name="Klenk H.-P."/>
        </authorList>
    </citation>
    <scope>NUCLEOTIDE SEQUENCE [LARGE SCALE GENOMIC DNA]</scope>
    <source>
        <strain evidence="5 6">DSM 45362</strain>
    </source>
</reference>
<dbReference type="AlphaFoldDB" id="A0A841BFJ2"/>
<accession>A0A841BFJ2</accession>
<evidence type="ECO:0000259" key="4">
    <source>
        <dbReference type="PROSITE" id="PS51184"/>
    </source>
</evidence>
<dbReference type="GO" id="GO:0032453">
    <property type="term" value="F:histone H3K4 demethylase activity"/>
    <property type="evidence" value="ECO:0007669"/>
    <property type="project" value="TreeGrafter"/>
</dbReference>
<evidence type="ECO:0000256" key="1">
    <source>
        <dbReference type="ARBA" id="ARBA00001954"/>
    </source>
</evidence>
<dbReference type="Gene3D" id="2.60.120.650">
    <property type="entry name" value="Cupin"/>
    <property type="match status" value="1"/>
</dbReference>
<dbReference type="Proteomes" id="UP000587527">
    <property type="component" value="Unassembled WGS sequence"/>
</dbReference>
<comment type="caution">
    <text evidence="5">The sequence shown here is derived from an EMBL/GenBank/DDBJ whole genome shotgun (WGS) entry which is preliminary data.</text>
</comment>
<keyword evidence="3" id="KW-0408">Iron</keyword>
<dbReference type="SUPFAM" id="SSF51197">
    <property type="entry name" value="Clavaminate synthase-like"/>
    <property type="match status" value="1"/>
</dbReference>
<evidence type="ECO:0000256" key="3">
    <source>
        <dbReference type="ARBA" id="ARBA00023004"/>
    </source>
</evidence>
<dbReference type="PROSITE" id="PS51184">
    <property type="entry name" value="JMJC"/>
    <property type="match status" value="1"/>
</dbReference>
<evidence type="ECO:0000313" key="6">
    <source>
        <dbReference type="Proteomes" id="UP000587527"/>
    </source>
</evidence>
<proteinExistence type="predicted"/>